<dbReference type="GO" id="GO:0005886">
    <property type="term" value="C:plasma membrane"/>
    <property type="evidence" value="ECO:0007669"/>
    <property type="project" value="UniProtKB-SubCell"/>
</dbReference>
<evidence type="ECO:0000313" key="10">
    <source>
        <dbReference type="Proteomes" id="UP000198923"/>
    </source>
</evidence>
<dbReference type="InterPro" id="IPR013563">
    <property type="entry name" value="Oligopep_ABC_C"/>
</dbReference>
<dbReference type="GO" id="GO:0005524">
    <property type="term" value="F:ATP binding"/>
    <property type="evidence" value="ECO:0007669"/>
    <property type="project" value="UniProtKB-KW"/>
</dbReference>
<comment type="subcellular location">
    <subcellularLocation>
        <location evidence="1">Cell membrane</location>
        <topology evidence="1">Peripheral membrane protein</topology>
    </subcellularLocation>
</comment>
<evidence type="ECO:0000256" key="5">
    <source>
        <dbReference type="ARBA" id="ARBA00022741"/>
    </source>
</evidence>
<evidence type="ECO:0000313" key="9">
    <source>
        <dbReference type="EMBL" id="SDH00011.1"/>
    </source>
</evidence>
<dbReference type="AlphaFoldDB" id="A0A1G7YU68"/>
<keyword evidence="4" id="KW-1003">Cell membrane</keyword>
<evidence type="ECO:0000256" key="6">
    <source>
        <dbReference type="ARBA" id="ARBA00022840"/>
    </source>
</evidence>
<evidence type="ECO:0000256" key="1">
    <source>
        <dbReference type="ARBA" id="ARBA00004202"/>
    </source>
</evidence>
<feature type="domain" description="ABC transporter" evidence="8">
    <location>
        <begin position="7"/>
        <end position="257"/>
    </location>
</feature>
<keyword evidence="6 9" id="KW-0067">ATP-binding</keyword>
<proteinExistence type="inferred from homology"/>
<dbReference type="SMART" id="SM00382">
    <property type="entry name" value="AAA"/>
    <property type="match status" value="1"/>
</dbReference>
<dbReference type="GO" id="GO:0015833">
    <property type="term" value="P:peptide transport"/>
    <property type="evidence" value="ECO:0007669"/>
    <property type="project" value="InterPro"/>
</dbReference>
<accession>A0A1G7YU68</accession>
<evidence type="ECO:0000256" key="2">
    <source>
        <dbReference type="ARBA" id="ARBA00005417"/>
    </source>
</evidence>
<dbReference type="Pfam" id="PF08352">
    <property type="entry name" value="oligo_HPY"/>
    <property type="match status" value="1"/>
</dbReference>
<dbReference type="FunFam" id="3.40.50.300:FF:000016">
    <property type="entry name" value="Oligopeptide ABC transporter ATP-binding component"/>
    <property type="match status" value="1"/>
</dbReference>
<dbReference type="OrthoDB" id="9809030at2"/>
<dbReference type="InterPro" id="IPR027417">
    <property type="entry name" value="P-loop_NTPase"/>
</dbReference>
<evidence type="ECO:0000256" key="3">
    <source>
        <dbReference type="ARBA" id="ARBA00022448"/>
    </source>
</evidence>
<dbReference type="PANTHER" id="PTHR43297">
    <property type="entry name" value="OLIGOPEPTIDE TRANSPORT ATP-BINDING PROTEIN APPD"/>
    <property type="match status" value="1"/>
</dbReference>
<dbReference type="CDD" id="cd03257">
    <property type="entry name" value="ABC_NikE_OppD_transporters"/>
    <property type="match status" value="1"/>
</dbReference>
<dbReference type="InterPro" id="IPR003439">
    <property type="entry name" value="ABC_transporter-like_ATP-bd"/>
</dbReference>
<sequence>MTSHPLLEVDGLRVAIRRQDTALTVLDGVSFAVGASQCLGIVGESGCGKSLTLRAAMGLLPPGIERTGGKIRLSLQPGAAPSEVQAGQVAGRGLAMVFQDSHASLDPTMRVGTFIAETVRRRGGTSRSDARRQAVELLASVGVPDPKVRFNAYPHELSGGMRQRVAIALALATDPRVLLCDEPTTALDVTLQAQILRLLNTARTERGLGMIFVSHDIAVIRQIADVVAVMYAGQIIEIGTVSDVLDRPRHPYARALIDAVPSIDGPVGPFRSVPGSPPDPIDYGSACRFLDRCGHRDTACEGVVNGIDGREAGHRSACVHNGTLAHGLEAT</sequence>
<name>A0A1G7YU68_9ACTN</name>
<dbReference type="GO" id="GO:0016887">
    <property type="term" value="F:ATP hydrolysis activity"/>
    <property type="evidence" value="ECO:0007669"/>
    <property type="project" value="InterPro"/>
</dbReference>
<dbReference type="Pfam" id="PF00005">
    <property type="entry name" value="ABC_tran"/>
    <property type="match status" value="1"/>
</dbReference>
<reference evidence="9 10" key="1">
    <citation type="submission" date="2016-10" db="EMBL/GenBank/DDBJ databases">
        <authorList>
            <person name="de Groot N.N."/>
        </authorList>
    </citation>
    <scope>NUCLEOTIDE SEQUENCE [LARGE SCALE GENOMIC DNA]</scope>
    <source>
        <strain evidence="9 10">CPCC 201354</strain>
    </source>
</reference>
<dbReference type="RefSeq" id="WP_093170620.1">
    <property type="nucleotide sequence ID" value="NZ_FNCN01000010.1"/>
</dbReference>
<dbReference type="PROSITE" id="PS00211">
    <property type="entry name" value="ABC_TRANSPORTER_1"/>
    <property type="match status" value="1"/>
</dbReference>
<dbReference type="InterPro" id="IPR003593">
    <property type="entry name" value="AAA+_ATPase"/>
</dbReference>
<evidence type="ECO:0000256" key="7">
    <source>
        <dbReference type="ARBA" id="ARBA00023136"/>
    </source>
</evidence>
<gene>
    <name evidence="9" type="ORF">SAMN05421505_11066</name>
</gene>
<dbReference type="InterPro" id="IPR017871">
    <property type="entry name" value="ABC_transporter-like_CS"/>
</dbReference>
<keyword evidence="10" id="KW-1185">Reference proteome</keyword>
<dbReference type="PANTHER" id="PTHR43297:SF2">
    <property type="entry name" value="DIPEPTIDE TRANSPORT ATP-BINDING PROTEIN DPPD"/>
    <property type="match status" value="1"/>
</dbReference>
<dbReference type="PROSITE" id="PS50893">
    <property type="entry name" value="ABC_TRANSPORTER_2"/>
    <property type="match status" value="1"/>
</dbReference>
<evidence type="ECO:0000259" key="8">
    <source>
        <dbReference type="PROSITE" id="PS50893"/>
    </source>
</evidence>
<keyword evidence="5" id="KW-0547">Nucleotide-binding</keyword>
<keyword evidence="3" id="KW-0813">Transport</keyword>
<dbReference type="NCBIfam" id="TIGR01727">
    <property type="entry name" value="oligo_HPY"/>
    <property type="match status" value="1"/>
</dbReference>
<evidence type="ECO:0000256" key="4">
    <source>
        <dbReference type="ARBA" id="ARBA00022475"/>
    </source>
</evidence>
<dbReference type="SUPFAM" id="SSF52540">
    <property type="entry name" value="P-loop containing nucleoside triphosphate hydrolases"/>
    <property type="match status" value="1"/>
</dbReference>
<dbReference type="Gene3D" id="3.40.50.300">
    <property type="entry name" value="P-loop containing nucleotide triphosphate hydrolases"/>
    <property type="match status" value="1"/>
</dbReference>
<comment type="similarity">
    <text evidence="2">Belongs to the ABC transporter superfamily.</text>
</comment>
<keyword evidence="7" id="KW-0472">Membrane</keyword>
<dbReference type="STRING" id="504805.SAMN05421505_11066"/>
<dbReference type="InterPro" id="IPR050388">
    <property type="entry name" value="ABC_Ni/Peptide_Import"/>
</dbReference>
<protein>
    <submittedName>
        <fullName evidence="9">Peptide/nickel transport system ATP-binding protein</fullName>
    </submittedName>
</protein>
<organism evidence="9 10">
    <name type="scientific">Sinosporangium album</name>
    <dbReference type="NCBI Taxonomy" id="504805"/>
    <lineage>
        <taxon>Bacteria</taxon>
        <taxon>Bacillati</taxon>
        <taxon>Actinomycetota</taxon>
        <taxon>Actinomycetes</taxon>
        <taxon>Streptosporangiales</taxon>
        <taxon>Streptosporangiaceae</taxon>
        <taxon>Sinosporangium</taxon>
    </lineage>
</organism>
<dbReference type="EMBL" id="FNCN01000010">
    <property type="protein sequence ID" value="SDH00011.1"/>
    <property type="molecule type" value="Genomic_DNA"/>
</dbReference>
<dbReference type="Proteomes" id="UP000198923">
    <property type="component" value="Unassembled WGS sequence"/>
</dbReference>